<dbReference type="KEGG" id="smas:HUE87_04740"/>
<accession>A0A7S7M2P1</accession>
<evidence type="ECO:0000313" key="2">
    <source>
        <dbReference type="EMBL" id="QOY55850.1"/>
    </source>
</evidence>
<evidence type="ECO:0000259" key="1">
    <source>
        <dbReference type="PROSITE" id="PS50853"/>
    </source>
</evidence>
<dbReference type="EMBL" id="CP054493">
    <property type="protein sequence ID" value="QOY55850.1"/>
    <property type="molecule type" value="Genomic_DNA"/>
</dbReference>
<protein>
    <submittedName>
        <fullName evidence="2">Fibronectin type III domain-containing protein</fullName>
    </submittedName>
</protein>
<organism evidence="2 3">
    <name type="scientific">Candidatus Sulfurimonas marisnigri</name>
    <dbReference type="NCBI Taxonomy" id="2740405"/>
    <lineage>
        <taxon>Bacteria</taxon>
        <taxon>Pseudomonadati</taxon>
        <taxon>Campylobacterota</taxon>
        <taxon>Epsilonproteobacteria</taxon>
        <taxon>Campylobacterales</taxon>
        <taxon>Sulfurimonadaceae</taxon>
        <taxon>Sulfurimonas</taxon>
    </lineage>
</organism>
<reference evidence="2 3" key="1">
    <citation type="submission" date="2020-05" db="EMBL/GenBank/DDBJ databases">
        <title>Sulfurimonas marisnigri, sp. nov., and Sulfurimonas baltica, sp. nov., manganese oxide reducing chemolithoautotrophs of the class Epsilonproteobacteria isolated from the pelagic redoxclines of the Black and Baltic Seas and emended description of the genus Sulfurimonas.</title>
        <authorList>
            <person name="Henkel J.V."/>
            <person name="Laudan C."/>
            <person name="Werner J."/>
            <person name="Neu T."/>
            <person name="Plewe S."/>
            <person name="Sproer C."/>
            <person name="Bunk B."/>
            <person name="Schulz-Vogt H.N."/>
        </authorList>
    </citation>
    <scope>NUCLEOTIDE SEQUENCE [LARGE SCALE GENOMIC DNA]</scope>
    <source>
        <strain evidence="2 3">SoZ1</strain>
    </source>
</reference>
<keyword evidence="3" id="KW-1185">Reference proteome</keyword>
<gene>
    <name evidence="2" type="ORF">HUE87_04740</name>
</gene>
<dbReference type="InterPro" id="IPR013783">
    <property type="entry name" value="Ig-like_fold"/>
</dbReference>
<feature type="domain" description="Fibronectin type-III" evidence="1">
    <location>
        <begin position="88"/>
        <end position="184"/>
    </location>
</feature>
<name>A0A7S7M2P1_9BACT</name>
<dbReference type="AlphaFoldDB" id="A0A7S7M2P1"/>
<dbReference type="Proteomes" id="UP000593836">
    <property type="component" value="Chromosome"/>
</dbReference>
<dbReference type="PROSITE" id="PS50853">
    <property type="entry name" value="FN3"/>
    <property type="match status" value="1"/>
</dbReference>
<evidence type="ECO:0000313" key="3">
    <source>
        <dbReference type="Proteomes" id="UP000593836"/>
    </source>
</evidence>
<dbReference type="InterPro" id="IPR003961">
    <property type="entry name" value="FN3_dom"/>
</dbReference>
<proteinExistence type="predicted"/>
<dbReference type="SUPFAM" id="SSF49265">
    <property type="entry name" value="Fibronectin type III"/>
    <property type="match status" value="2"/>
</dbReference>
<sequence>MLESNAIALEWGLIEDQRVKGIYIYKVPLDEKFNSKDEYYDTVNSRFSTHYLDLNIKPSSKYRYYFKTYSDNAESTPSKSTVLTSLDVMDSVTWLYAGTGMPRSAKIIWRPHTNQKVKAYIIQRRTLEENVWTDIATVDGRLSAEYIDDKLKDKYTYIYRIRAYTYDGITSKPSEEVKVTTKALPQDINKISATTDLSRRIEIRWEKSEAEDFLKYNLYRASNIDGSYTLLAILVNNSYIDTIEEDGKQYFYRVSVVDKDGLESKNDKQSVMGITLIKPKTPSLVEAKLIDGKVKISWSKEDPRIKSYIVQKRYKKSLFDESIADFEGINGVEFIDSEIESDKIYYYKVFGVDINGLKSEPSIEVELKVGDVLVKDAFKQSPKTLEKEQVNSKKDLITPLQDFN</sequence>
<dbReference type="InterPro" id="IPR036116">
    <property type="entry name" value="FN3_sf"/>
</dbReference>
<dbReference type="Gene3D" id="2.60.40.10">
    <property type="entry name" value="Immunoglobulins"/>
    <property type="match status" value="3"/>
</dbReference>